<dbReference type="Proteomes" id="UP000001935">
    <property type="component" value="Chromosome"/>
</dbReference>
<protein>
    <submittedName>
        <fullName evidence="1">Uncharacterized protein</fullName>
    </submittedName>
</protein>
<dbReference type="HOGENOM" id="CLU_303787_0_0_7"/>
<accession>Q2IEK1</accession>
<name>Q2IEK1_ANADE</name>
<evidence type="ECO:0000313" key="1">
    <source>
        <dbReference type="EMBL" id="ABC83006.1"/>
    </source>
</evidence>
<dbReference type="AlphaFoldDB" id="Q2IEK1"/>
<dbReference type="STRING" id="290397.Adeh_3238"/>
<dbReference type="KEGG" id="ade:Adeh_3238"/>
<evidence type="ECO:0000313" key="2">
    <source>
        <dbReference type="Proteomes" id="UP000001935"/>
    </source>
</evidence>
<proteinExistence type="predicted"/>
<reference evidence="1 2" key="1">
    <citation type="submission" date="2006-01" db="EMBL/GenBank/DDBJ databases">
        <title>Complete sequence of Anaeromyxobacter dehalogenans 2CP-C.</title>
        <authorList>
            <consortium name="US DOE Joint Genome Institute"/>
            <person name="Copeland A."/>
            <person name="Lucas S."/>
            <person name="Lapidus A."/>
            <person name="Barry K."/>
            <person name="Detter J.C."/>
            <person name="Glavina T."/>
            <person name="Hammon N."/>
            <person name="Israni S."/>
            <person name="Pitluck S."/>
            <person name="Brettin T."/>
            <person name="Bruce D."/>
            <person name="Han C."/>
            <person name="Tapia R."/>
            <person name="Gilna P."/>
            <person name="Kiss H."/>
            <person name="Schmutz J."/>
            <person name="Larimer F."/>
            <person name="Land M."/>
            <person name="Kyrpides N."/>
            <person name="Anderson I."/>
            <person name="Sanford R.A."/>
            <person name="Ritalahti K.M."/>
            <person name="Thomas H.S."/>
            <person name="Kirby J.R."/>
            <person name="Zhulin I.B."/>
            <person name="Loeffler F.E."/>
            <person name="Richardson P."/>
        </authorList>
    </citation>
    <scope>NUCLEOTIDE SEQUENCE [LARGE SCALE GENOMIC DNA]</scope>
    <source>
        <strain evidence="1 2">2CP-C</strain>
    </source>
</reference>
<dbReference type="PROSITE" id="PS51257">
    <property type="entry name" value="PROKAR_LIPOPROTEIN"/>
    <property type="match status" value="1"/>
</dbReference>
<organism evidence="1 2">
    <name type="scientific">Anaeromyxobacter dehalogenans (strain 2CP-C)</name>
    <dbReference type="NCBI Taxonomy" id="290397"/>
    <lineage>
        <taxon>Bacteria</taxon>
        <taxon>Pseudomonadati</taxon>
        <taxon>Myxococcota</taxon>
        <taxon>Myxococcia</taxon>
        <taxon>Myxococcales</taxon>
        <taxon>Cystobacterineae</taxon>
        <taxon>Anaeromyxobacteraceae</taxon>
        <taxon>Anaeromyxobacter</taxon>
    </lineage>
</organism>
<sequence length="979" mass="100337">MTSRSRSFFVAFNAVVAIGGFTACGGGTQVTTSPLPERIEVRVSAGAPIAGAVVTVYAISDVTGLKDETVGGGGVLGSAGPTDSTGAATITLASRSYSGPVQIVASGPALFYADPTVAAESGSSAVVIQIPATFSLSSYVTRFSKGAPVVPVTLLTTLADRAALAWARGRHPAQRTPSTITAALGARDPLFVAHVTKDAAAWSPSALRTTVPAPLAAGPQTLVDSAYAALLDIALNQLARDVAARAGYGASSNAITAVTIAQLLQDDLDADGRFDGRGVGGLLLATPGNPPVALDEQFLRVPIALALDAWIRNTGANRSGIGQADLVSAKVYDALTTDASDLFGGPPAAGVFDPVDRTPPVLTFAAAPTQYTNQTTLTLTVNATDATGVKGVFAQSGTKKFTATAGDGGTWILAVDLVPGHNPLTIWGEDTAQAANSALGSTEPYQYTLDILLDTSPPTAMYDASFASYAPERGVTIAANADGTAALPARPLVGAKQAIPANGEILKMASTLSAGGPVDVAELEGTNARNIPVLRFAVPHDSAIQSPIVDASFSVQVGCSGCAFPARTGALLASPTATAGFLYFDLPISTESIPDLAAVTGPASVAVTLSLRDAAGNITSGIDGGTLTFHALGPAVAIVEDPNYALAGDPSSTFMYAAGAAAYAALFDASAQQFLPDKQVRLARYVVTNPWPVPVAIDTSLTNATWTMTETWKGEMRQMPGIAYTADGFTFGGTTDWAATCTGFTTFPCGSTAADQDSKYPVHFPGSTTQYNCDTKPGIAGSTSPWSAAPFDLNGAAQGSAPLEVHAFIPGGPWDSTPASTAGSIAVVPAATAMAPGRLHVYVTRPAAVTAGRTIPLAFGALNPSSPVARFETWQWDHWMDTDPAHLSCTYQTITIIQSCAYCGYYSLGCMVCGVPITVTSSYRHWWAYRHVRYLASAADNLAGSLSVSSLGLVGDASGTFGEASVQANSIDVQRSIAH</sequence>
<dbReference type="EMBL" id="CP000251">
    <property type="protein sequence ID" value="ABC83006.1"/>
    <property type="molecule type" value="Genomic_DNA"/>
</dbReference>
<gene>
    <name evidence="1" type="ordered locus">Adeh_3238</name>
</gene>